<dbReference type="InterPro" id="IPR001048">
    <property type="entry name" value="Asp/Glu/Uridylate_kinase"/>
</dbReference>
<comment type="similarity">
    <text evidence="8">Belongs to the glutamate 5-kinase family.</text>
</comment>
<keyword evidence="6 8" id="KW-0418">Kinase</keyword>
<dbReference type="InterPro" id="IPR015947">
    <property type="entry name" value="PUA-like_sf"/>
</dbReference>
<keyword evidence="7 8" id="KW-0067">ATP-binding</keyword>
<dbReference type="Pfam" id="PF01472">
    <property type="entry name" value="PUA"/>
    <property type="match status" value="1"/>
</dbReference>
<dbReference type="UniPathway" id="UPA00098">
    <property type="reaction ID" value="UER00359"/>
</dbReference>
<dbReference type="AlphaFoldDB" id="A0A6C2USE3"/>
<dbReference type="Proteomes" id="UP000346198">
    <property type="component" value="Unassembled WGS sequence"/>
</dbReference>
<dbReference type="InterPro" id="IPR011529">
    <property type="entry name" value="Glu_5kinase"/>
</dbReference>
<dbReference type="GO" id="GO:0005524">
    <property type="term" value="F:ATP binding"/>
    <property type="evidence" value="ECO:0007669"/>
    <property type="project" value="UniProtKB-KW"/>
</dbReference>
<evidence type="ECO:0000256" key="5">
    <source>
        <dbReference type="ARBA" id="ARBA00022741"/>
    </source>
</evidence>
<dbReference type="Pfam" id="PF00696">
    <property type="entry name" value="AA_kinase"/>
    <property type="match status" value="1"/>
</dbReference>
<dbReference type="InterPro" id="IPR041739">
    <property type="entry name" value="G5K_ProB"/>
</dbReference>
<keyword evidence="2 8" id="KW-0028">Amino-acid biosynthesis</keyword>
<protein>
    <recommendedName>
        <fullName evidence="8">Glutamate 5-kinase</fullName>
        <ecNumber evidence="8">2.7.2.11</ecNumber>
    </recommendedName>
    <alternativeName>
        <fullName evidence="8">Gamma-glutamyl kinase</fullName>
        <shortName evidence="8">GK</shortName>
    </alternativeName>
</protein>
<dbReference type="PANTHER" id="PTHR43654:SF1">
    <property type="entry name" value="ISOPENTENYL PHOSPHATE KINASE"/>
    <property type="match status" value="1"/>
</dbReference>
<dbReference type="InterPro" id="IPR036393">
    <property type="entry name" value="AceGlu_kinase-like_sf"/>
</dbReference>
<comment type="subcellular location">
    <subcellularLocation>
        <location evidence="8">Cytoplasm</location>
    </subcellularLocation>
</comment>
<proteinExistence type="inferred from homology"/>
<dbReference type="CDD" id="cd04242">
    <property type="entry name" value="AAK_G5K_ProB"/>
    <property type="match status" value="1"/>
</dbReference>
<dbReference type="CDD" id="cd21157">
    <property type="entry name" value="PUA_G5K"/>
    <property type="match status" value="1"/>
</dbReference>
<accession>A0A6C2USE3</accession>
<sequence>MAQKVHRESLKNAKRIVVKAGSKVLVQSTGRPDKRRLGLLVNELAQLQNGGGETVFVSSGAIGAGLDALGMKTRPKAMPDLQMAAAVGQICLISIYNELFNLNKCQIGQVLLTHDGLKHRERHLNARNTLLNLIANRIIPIINENDAISTEEIKFGDNDVLAALVAILVEADALVLLSTTDGLRDGNKKRVSYIEEVDDDVLGLVSDKQDKLSSGGMASKLQSAQIAAHNGIPVVIANGRKTGALTRIFEGKDEGTLLFPKTGKISSRKRWIAFFNRVEGHLVVDDGAAKALDKGKSLLPVGVKAVEGRFKAGAMVDVQSLRGEHIARGLVEYSSDDIDRFKGQKSAEKSSEVIHRDNMVII</sequence>
<keyword evidence="3 8" id="KW-0641">Proline biosynthesis</keyword>
<feature type="binding site" evidence="8">
    <location>
        <begin position="214"/>
        <end position="220"/>
    </location>
    <ligand>
        <name>ATP</name>
        <dbReference type="ChEBI" id="CHEBI:30616"/>
    </ligand>
</feature>
<dbReference type="GO" id="GO:0005829">
    <property type="term" value="C:cytosol"/>
    <property type="evidence" value="ECO:0007669"/>
    <property type="project" value="TreeGrafter"/>
</dbReference>
<evidence type="ECO:0000256" key="7">
    <source>
        <dbReference type="ARBA" id="ARBA00022840"/>
    </source>
</evidence>
<dbReference type="InterPro" id="IPR036974">
    <property type="entry name" value="PUA_sf"/>
</dbReference>
<evidence type="ECO:0000259" key="9">
    <source>
        <dbReference type="SMART" id="SM00359"/>
    </source>
</evidence>
<feature type="binding site" evidence="8">
    <location>
        <position position="146"/>
    </location>
    <ligand>
        <name>substrate</name>
    </ligand>
</feature>
<dbReference type="PROSITE" id="PS00902">
    <property type="entry name" value="GLUTAMATE_5_KINASE"/>
    <property type="match status" value="1"/>
</dbReference>
<dbReference type="EC" id="2.7.2.11" evidence="8"/>
<comment type="catalytic activity">
    <reaction evidence="8">
        <text>L-glutamate + ATP = L-glutamyl 5-phosphate + ADP</text>
        <dbReference type="Rhea" id="RHEA:14877"/>
        <dbReference type="ChEBI" id="CHEBI:29985"/>
        <dbReference type="ChEBI" id="CHEBI:30616"/>
        <dbReference type="ChEBI" id="CHEBI:58274"/>
        <dbReference type="ChEBI" id="CHEBI:456216"/>
        <dbReference type="EC" id="2.7.2.11"/>
    </reaction>
</comment>
<keyword evidence="11" id="KW-1185">Reference proteome</keyword>
<evidence type="ECO:0000256" key="6">
    <source>
        <dbReference type="ARBA" id="ARBA00022777"/>
    </source>
</evidence>
<organism evidence="10 11">
    <name type="scientific">Pontiella sulfatireligans</name>
    <dbReference type="NCBI Taxonomy" id="2750658"/>
    <lineage>
        <taxon>Bacteria</taxon>
        <taxon>Pseudomonadati</taxon>
        <taxon>Kiritimatiellota</taxon>
        <taxon>Kiritimatiellia</taxon>
        <taxon>Kiritimatiellales</taxon>
        <taxon>Pontiellaceae</taxon>
        <taxon>Pontiella</taxon>
    </lineage>
</organism>
<gene>
    <name evidence="8 10" type="primary">proB</name>
    <name evidence="10" type="ORF">SCARR_03925</name>
</gene>
<dbReference type="InterPro" id="IPR001057">
    <property type="entry name" value="Glu/AcGlu_kinase"/>
</dbReference>
<dbReference type="EMBL" id="CAAHFH010000002">
    <property type="protein sequence ID" value="VGO21846.1"/>
    <property type="molecule type" value="Genomic_DNA"/>
</dbReference>
<dbReference type="Gene3D" id="3.40.1160.10">
    <property type="entry name" value="Acetylglutamate kinase-like"/>
    <property type="match status" value="1"/>
</dbReference>
<dbReference type="HAMAP" id="MF_00456">
    <property type="entry name" value="ProB"/>
    <property type="match status" value="1"/>
</dbReference>
<evidence type="ECO:0000256" key="1">
    <source>
        <dbReference type="ARBA" id="ARBA00022490"/>
    </source>
</evidence>
<evidence type="ECO:0000256" key="8">
    <source>
        <dbReference type="HAMAP-Rule" id="MF_00456"/>
    </source>
</evidence>
<comment type="pathway">
    <text evidence="8">Amino-acid biosynthesis; L-proline biosynthesis; L-glutamate 5-semialdehyde from L-glutamate: step 1/2.</text>
</comment>
<feature type="binding site" evidence="8">
    <location>
        <position position="158"/>
    </location>
    <ligand>
        <name>substrate</name>
    </ligand>
</feature>
<dbReference type="GO" id="GO:0055129">
    <property type="term" value="P:L-proline biosynthetic process"/>
    <property type="evidence" value="ECO:0007669"/>
    <property type="project" value="UniProtKB-UniRule"/>
</dbReference>
<dbReference type="SMART" id="SM00359">
    <property type="entry name" value="PUA"/>
    <property type="match status" value="1"/>
</dbReference>
<dbReference type="InterPro" id="IPR002478">
    <property type="entry name" value="PUA"/>
</dbReference>
<evidence type="ECO:0000313" key="11">
    <source>
        <dbReference type="Proteomes" id="UP000346198"/>
    </source>
</evidence>
<evidence type="ECO:0000313" key="10">
    <source>
        <dbReference type="EMBL" id="VGO21846.1"/>
    </source>
</evidence>
<dbReference type="GO" id="GO:0003723">
    <property type="term" value="F:RNA binding"/>
    <property type="evidence" value="ECO:0007669"/>
    <property type="project" value="InterPro"/>
</dbReference>
<dbReference type="RefSeq" id="WP_136063281.1">
    <property type="nucleotide sequence ID" value="NZ_CAAHFH010000002.1"/>
</dbReference>
<dbReference type="SUPFAM" id="SSF53633">
    <property type="entry name" value="Carbamate kinase-like"/>
    <property type="match status" value="1"/>
</dbReference>
<dbReference type="GO" id="GO:0004349">
    <property type="term" value="F:glutamate 5-kinase activity"/>
    <property type="evidence" value="ECO:0007669"/>
    <property type="project" value="UniProtKB-UniRule"/>
</dbReference>
<reference evidence="10 11" key="1">
    <citation type="submission" date="2019-04" db="EMBL/GenBank/DDBJ databases">
        <authorList>
            <person name="Van Vliet M D."/>
        </authorList>
    </citation>
    <scope>NUCLEOTIDE SEQUENCE [LARGE SCALE GENOMIC DNA]</scope>
    <source>
        <strain evidence="10 11">F21</strain>
    </source>
</reference>
<feature type="binding site" evidence="8">
    <location>
        <position position="19"/>
    </location>
    <ligand>
        <name>ATP</name>
        <dbReference type="ChEBI" id="CHEBI:30616"/>
    </ligand>
</feature>
<keyword evidence="1 8" id="KW-0963">Cytoplasm</keyword>
<dbReference type="NCBIfam" id="TIGR01027">
    <property type="entry name" value="proB"/>
    <property type="match status" value="1"/>
</dbReference>
<comment type="caution">
    <text evidence="8">Lacks conserved residue(s) required for the propagation of feature annotation.</text>
</comment>
<comment type="function">
    <text evidence="8">Catalyzes the transfer of a phosphate group to glutamate to form L-glutamate 5-phosphate.</text>
</comment>
<dbReference type="InterPro" id="IPR019797">
    <property type="entry name" value="Glutamate_5-kinase_CS"/>
</dbReference>
<keyword evidence="4 8" id="KW-0808">Transferase</keyword>
<dbReference type="InterPro" id="IPR005715">
    <property type="entry name" value="Glu_5kinase/COase_Synthase"/>
</dbReference>
<dbReference type="PANTHER" id="PTHR43654">
    <property type="entry name" value="GLUTAMATE 5-KINASE"/>
    <property type="match status" value="1"/>
</dbReference>
<evidence type="ECO:0000256" key="2">
    <source>
        <dbReference type="ARBA" id="ARBA00022605"/>
    </source>
</evidence>
<evidence type="ECO:0000256" key="3">
    <source>
        <dbReference type="ARBA" id="ARBA00022650"/>
    </source>
</evidence>
<keyword evidence="5 8" id="KW-0547">Nucleotide-binding</keyword>
<dbReference type="SUPFAM" id="SSF88697">
    <property type="entry name" value="PUA domain-like"/>
    <property type="match status" value="1"/>
</dbReference>
<dbReference type="PRINTS" id="PR00474">
    <property type="entry name" value="GLU5KINASE"/>
</dbReference>
<evidence type="ECO:0000256" key="4">
    <source>
        <dbReference type="ARBA" id="ARBA00022679"/>
    </source>
</evidence>
<dbReference type="Gene3D" id="2.30.130.10">
    <property type="entry name" value="PUA domain"/>
    <property type="match status" value="1"/>
</dbReference>
<dbReference type="PROSITE" id="PS50890">
    <property type="entry name" value="PUA"/>
    <property type="match status" value="1"/>
</dbReference>
<feature type="domain" description="PUA" evidence="9">
    <location>
        <begin position="280"/>
        <end position="358"/>
    </location>
</feature>
<dbReference type="PIRSF" id="PIRSF000729">
    <property type="entry name" value="GK"/>
    <property type="match status" value="1"/>
</dbReference>
<name>A0A6C2USE3_9BACT</name>
<feature type="binding site" evidence="8">
    <location>
        <position position="59"/>
    </location>
    <ligand>
        <name>substrate</name>
    </ligand>
</feature>
<dbReference type="FunFam" id="3.40.1160.10:FF:000006">
    <property type="entry name" value="Glutamate 5-kinase"/>
    <property type="match status" value="1"/>
</dbReference>